<dbReference type="Pfam" id="PF07519">
    <property type="entry name" value="Tannase"/>
    <property type="match status" value="1"/>
</dbReference>
<evidence type="ECO:0000313" key="9">
    <source>
        <dbReference type="Proteomes" id="UP000253529"/>
    </source>
</evidence>
<gene>
    <name evidence="8" type="ORF">DFR50_106189</name>
</gene>
<dbReference type="AlphaFoldDB" id="A0A366FQ15"/>
<dbReference type="GO" id="GO:0052689">
    <property type="term" value="F:carboxylic ester hydrolase activity"/>
    <property type="evidence" value="ECO:0007669"/>
    <property type="project" value="UniProtKB-KW"/>
</dbReference>
<dbReference type="Proteomes" id="UP000253529">
    <property type="component" value="Unassembled WGS sequence"/>
</dbReference>
<evidence type="ECO:0000256" key="5">
    <source>
        <dbReference type="ARBA" id="ARBA00022801"/>
    </source>
</evidence>
<evidence type="ECO:0000313" key="8">
    <source>
        <dbReference type="EMBL" id="RBP16226.1"/>
    </source>
</evidence>
<evidence type="ECO:0000256" key="4">
    <source>
        <dbReference type="ARBA" id="ARBA00022729"/>
    </source>
</evidence>
<evidence type="ECO:0000256" key="3">
    <source>
        <dbReference type="ARBA" id="ARBA00022723"/>
    </source>
</evidence>
<dbReference type="InterPro" id="IPR011118">
    <property type="entry name" value="Tannase/feruloyl_esterase"/>
</dbReference>
<keyword evidence="2" id="KW-0719">Serine esterase</keyword>
<keyword evidence="5" id="KW-0378">Hydrolase</keyword>
<dbReference type="OrthoDB" id="7197884at2"/>
<comment type="caution">
    <text evidence="8">The sequence shown here is derived from an EMBL/GenBank/DDBJ whole genome shotgun (WGS) entry which is preliminary data.</text>
</comment>
<proteinExistence type="inferred from homology"/>
<evidence type="ECO:0000256" key="7">
    <source>
        <dbReference type="ARBA" id="ARBA00023157"/>
    </source>
</evidence>
<keyword evidence="9" id="KW-1185">Reference proteome</keyword>
<dbReference type="SUPFAM" id="SSF53474">
    <property type="entry name" value="alpha/beta-Hydrolases"/>
    <property type="match status" value="1"/>
</dbReference>
<keyword evidence="7" id="KW-1015">Disulfide bond</keyword>
<organism evidence="8 9">
    <name type="scientific">Roseiarcus fermentans</name>
    <dbReference type="NCBI Taxonomy" id="1473586"/>
    <lineage>
        <taxon>Bacteria</taxon>
        <taxon>Pseudomonadati</taxon>
        <taxon>Pseudomonadota</taxon>
        <taxon>Alphaproteobacteria</taxon>
        <taxon>Hyphomicrobiales</taxon>
        <taxon>Roseiarcaceae</taxon>
        <taxon>Roseiarcus</taxon>
    </lineage>
</organism>
<keyword evidence="3" id="KW-0479">Metal-binding</keyword>
<protein>
    <submittedName>
        <fullName evidence="8">Feruloyl esterase</fullName>
    </submittedName>
</protein>
<sequence length="612" mass="63744">MSATCAGANGLDRRALVGGAGVAAALAGAGAALAQDTVRPDELAVRPAAKRSAADPLSPAVAALALLALTGAALAADGQPCSKVTAEHLAIPGLAITGATMQEAGDGLPRACVLTGKVNDRTGADGRHYAIDFELRLPADWNGRFLDQGNGGADGEVKPAVGGAAEGVAAGAVPALARGFAVLSSDGGHSGADPANAARGLAAGVAFGLDPQARRDYGYAADMTLAPIAKAILAAHYGRKPDFSYYGGCSNGGRHGMVAAARMPEQYDGFLVGNPGFDLPRAALQHAWDAQAFVKADPDIRKSITKDDAALISRTITAACDKLDGIEDRITANLVACQKAFRFDSLACKDGESAGCLPKAKVEALTMSFAGPHNTKGDALYSDWPVDGGVGTGNWRMWKIESPIPPWNFYPIIATMGAASLQYVFTTPPTEIGGSNDALMKGLLAFDFDKDAPKIFARTDAYPDSAMDFMTPPGVDDPKLEQFRALDRKMVVTHGQADPVFSINDTIRWWEKLDANTGGKAADNVRLFAVPGMTHCDGGVALDNFDALTALTDWVEKGRAPDRIVASVNPANKETPASWSPSRTRPLCPWPAYARYASGDPESEASFACAKP</sequence>
<dbReference type="RefSeq" id="WP_113888549.1">
    <property type="nucleotide sequence ID" value="NZ_QNRK01000006.1"/>
</dbReference>
<accession>A0A366FQ15</accession>
<evidence type="ECO:0000256" key="6">
    <source>
        <dbReference type="ARBA" id="ARBA00022837"/>
    </source>
</evidence>
<reference evidence="8 9" key="1">
    <citation type="submission" date="2018-06" db="EMBL/GenBank/DDBJ databases">
        <title>Genomic Encyclopedia of Type Strains, Phase IV (KMG-IV): sequencing the most valuable type-strain genomes for metagenomic binning, comparative biology and taxonomic classification.</title>
        <authorList>
            <person name="Goeker M."/>
        </authorList>
    </citation>
    <scope>NUCLEOTIDE SEQUENCE [LARGE SCALE GENOMIC DNA]</scope>
    <source>
        <strain evidence="8 9">DSM 24875</strain>
    </source>
</reference>
<dbReference type="PANTHER" id="PTHR33938:SF15">
    <property type="entry name" value="FERULOYL ESTERASE B-RELATED"/>
    <property type="match status" value="1"/>
</dbReference>
<evidence type="ECO:0000256" key="2">
    <source>
        <dbReference type="ARBA" id="ARBA00022487"/>
    </source>
</evidence>
<dbReference type="EMBL" id="QNRK01000006">
    <property type="protein sequence ID" value="RBP16226.1"/>
    <property type="molecule type" value="Genomic_DNA"/>
</dbReference>
<keyword evidence="6" id="KW-0106">Calcium</keyword>
<dbReference type="InterPro" id="IPR006311">
    <property type="entry name" value="TAT_signal"/>
</dbReference>
<keyword evidence="4" id="KW-0732">Signal</keyword>
<dbReference type="PANTHER" id="PTHR33938">
    <property type="entry name" value="FERULOYL ESTERASE B-RELATED"/>
    <property type="match status" value="1"/>
</dbReference>
<evidence type="ECO:0000256" key="1">
    <source>
        <dbReference type="ARBA" id="ARBA00006249"/>
    </source>
</evidence>
<comment type="similarity">
    <text evidence="1">Belongs to the tannase family.</text>
</comment>
<dbReference type="InterPro" id="IPR029058">
    <property type="entry name" value="AB_hydrolase_fold"/>
</dbReference>
<name>A0A366FQ15_9HYPH</name>
<dbReference type="PROSITE" id="PS51318">
    <property type="entry name" value="TAT"/>
    <property type="match status" value="1"/>
</dbReference>
<dbReference type="GO" id="GO:0046872">
    <property type="term" value="F:metal ion binding"/>
    <property type="evidence" value="ECO:0007669"/>
    <property type="project" value="UniProtKB-KW"/>
</dbReference>